<dbReference type="EMBL" id="CP001087">
    <property type="protein sequence ID" value="ACN17544.1"/>
    <property type="molecule type" value="Genomic_DNA"/>
</dbReference>
<reference evidence="2 3" key="1">
    <citation type="journal article" date="2009" name="Environ. Microbiol.">
        <title>Genome sequence of Desulfobacterium autotrophicum HRM2, a marine sulfate reducer oxidizing organic carbon completely to carbon dioxide.</title>
        <authorList>
            <person name="Strittmatter A.W."/>
            <person name="Liesegang H."/>
            <person name="Rabus R."/>
            <person name="Decker I."/>
            <person name="Amann J."/>
            <person name="Andres S."/>
            <person name="Henne A."/>
            <person name="Fricke W.F."/>
            <person name="Martinez-Arias R."/>
            <person name="Bartels D."/>
            <person name="Goesmann A."/>
            <person name="Krause L."/>
            <person name="Puehler A."/>
            <person name="Klenk H.P."/>
            <person name="Richter M."/>
            <person name="Schuler M."/>
            <person name="Gloeckner F.O."/>
            <person name="Meyerdierks A."/>
            <person name="Gottschalk G."/>
            <person name="Amann R."/>
        </authorList>
    </citation>
    <scope>NUCLEOTIDE SEQUENCE [LARGE SCALE GENOMIC DNA]</scope>
    <source>
        <strain evidence="3">ATCC 43914 / DSM 3382 / HRM2</strain>
    </source>
</reference>
<organism evidence="2 3">
    <name type="scientific">Desulforapulum autotrophicum (strain ATCC 43914 / DSM 3382 / VKM B-1955 / HRM2)</name>
    <name type="common">Desulfobacterium autotrophicum</name>
    <dbReference type="NCBI Taxonomy" id="177437"/>
    <lineage>
        <taxon>Bacteria</taxon>
        <taxon>Pseudomonadati</taxon>
        <taxon>Thermodesulfobacteriota</taxon>
        <taxon>Desulfobacteria</taxon>
        <taxon>Desulfobacterales</taxon>
        <taxon>Desulfobacteraceae</taxon>
        <taxon>Desulforapulum</taxon>
    </lineage>
</organism>
<accession>C0QF43</accession>
<dbReference type="eggNOG" id="COG0456">
    <property type="taxonomic scope" value="Bacteria"/>
</dbReference>
<dbReference type="HOGENOM" id="CLU_081246_0_0_7"/>
<protein>
    <submittedName>
        <fullName evidence="2">Acetyltransferase</fullName>
    </submittedName>
</protein>
<dbReference type="AlphaFoldDB" id="C0QF43"/>
<dbReference type="GO" id="GO:0008080">
    <property type="term" value="F:N-acetyltransferase activity"/>
    <property type="evidence" value="ECO:0007669"/>
    <property type="project" value="InterPro"/>
</dbReference>
<dbReference type="OrthoDB" id="9790652at2"/>
<evidence type="ECO:0000313" key="2">
    <source>
        <dbReference type="EMBL" id="ACN17544.1"/>
    </source>
</evidence>
<name>C0QF43_DESAH</name>
<dbReference type="Gene3D" id="3.40.630.30">
    <property type="match status" value="1"/>
</dbReference>
<dbReference type="NCBIfam" id="TIGR03827">
    <property type="entry name" value="GNAT_ablB"/>
    <property type="match status" value="1"/>
</dbReference>
<sequence>MNPDRMDTLGSSLVQHGKQNDRVYLMKLNPDDREQIIDTLDDLAKEEDYSKIFAKVPASMEEIFLGDDYTVEARVKGLFNADEDGLFMGKFLTRDRAVVDNGQTIAQVLDLARLKADDDRKPAPGFQVQPMETTHAETMAELYSQVFDSYPFPIFDPDFIKETMESHVHYFGVFQGAELVALSSAETDMTALNAEMTDFATLPHVRGQGLADLLLDTMGRAVADMGVQTAYTIARATSHGMNIAFSRAGYRFAGTLVNNTNISGGLESMNVWWQDLSCL</sequence>
<feature type="domain" description="N-acetyltransferase" evidence="1">
    <location>
        <begin position="126"/>
        <end position="277"/>
    </location>
</feature>
<evidence type="ECO:0000313" key="3">
    <source>
        <dbReference type="Proteomes" id="UP000000442"/>
    </source>
</evidence>
<dbReference type="Proteomes" id="UP000000442">
    <property type="component" value="Chromosome"/>
</dbReference>
<dbReference type="STRING" id="177437.HRM2_44880"/>
<dbReference type="InterPro" id="IPR016181">
    <property type="entry name" value="Acyl_CoA_acyltransferase"/>
</dbReference>
<keyword evidence="3" id="KW-1185">Reference proteome</keyword>
<dbReference type="PROSITE" id="PS51186">
    <property type="entry name" value="GNAT"/>
    <property type="match status" value="1"/>
</dbReference>
<evidence type="ECO:0000259" key="1">
    <source>
        <dbReference type="PROSITE" id="PS51186"/>
    </source>
</evidence>
<dbReference type="Pfam" id="PF00583">
    <property type="entry name" value="Acetyltransf_1"/>
    <property type="match status" value="1"/>
</dbReference>
<dbReference type="RefSeq" id="WP_015906258.1">
    <property type="nucleotide sequence ID" value="NC_012108.1"/>
</dbReference>
<dbReference type="InterPro" id="IPR022525">
    <property type="entry name" value="GNAT_AblB"/>
</dbReference>
<dbReference type="SUPFAM" id="SSF55729">
    <property type="entry name" value="Acyl-CoA N-acyltransferases (Nat)"/>
    <property type="match status" value="1"/>
</dbReference>
<dbReference type="InterPro" id="IPR000182">
    <property type="entry name" value="GNAT_dom"/>
</dbReference>
<dbReference type="CDD" id="cd04301">
    <property type="entry name" value="NAT_SF"/>
    <property type="match status" value="1"/>
</dbReference>
<dbReference type="KEGG" id="dat:HRM2_44880"/>
<gene>
    <name evidence="2" type="ordered locus">HRM2_44880</name>
</gene>
<proteinExistence type="predicted"/>